<comment type="subcellular location">
    <subcellularLocation>
        <location evidence="1">Nucleus</location>
        <location evidence="1">Nucleolus</location>
    </subcellularLocation>
</comment>
<dbReference type="KEGG" id="soe:110774738"/>
<reference evidence="12" key="2">
    <citation type="submission" date="2025-08" db="UniProtKB">
        <authorList>
            <consortium name="RefSeq"/>
        </authorList>
    </citation>
    <scope>IDENTIFICATION</scope>
    <source>
        <tissue evidence="12">Leaf</tissue>
    </source>
</reference>
<evidence type="ECO:0000256" key="6">
    <source>
        <dbReference type="ARBA" id="ARBA00022833"/>
    </source>
</evidence>
<dbReference type="InterPro" id="IPR019761">
    <property type="entry name" value="DNA-dir_RNA_pol-M_15_CS"/>
</dbReference>
<dbReference type="GO" id="GO:0005665">
    <property type="term" value="C:RNA polymerase II, core complex"/>
    <property type="evidence" value="ECO:0000318"/>
    <property type="project" value="GO_Central"/>
</dbReference>
<name>A0A9R0HQI8_SPIOL</name>
<dbReference type="Pfam" id="PF02150">
    <property type="entry name" value="Zn_ribbon_RPB9"/>
    <property type="match status" value="1"/>
</dbReference>
<dbReference type="PROSITE" id="PS51133">
    <property type="entry name" value="ZF_TFIIS_2"/>
    <property type="match status" value="1"/>
</dbReference>
<keyword evidence="8" id="KW-0539">Nucleus</keyword>
<organism evidence="11 12">
    <name type="scientific">Spinacia oleracea</name>
    <name type="common">Spinach</name>
    <dbReference type="NCBI Taxonomy" id="3562"/>
    <lineage>
        <taxon>Eukaryota</taxon>
        <taxon>Viridiplantae</taxon>
        <taxon>Streptophyta</taxon>
        <taxon>Embryophyta</taxon>
        <taxon>Tracheophyta</taxon>
        <taxon>Spermatophyta</taxon>
        <taxon>Magnoliopsida</taxon>
        <taxon>eudicotyledons</taxon>
        <taxon>Gunneridae</taxon>
        <taxon>Pentapetalae</taxon>
        <taxon>Caryophyllales</taxon>
        <taxon>Chenopodiaceae</taxon>
        <taxon>Chenopodioideae</taxon>
        <taxon>Anserineae</taxon>
        <taxon>Spinacia</taxon>
    </lineage>
</organism>
<proteinExistence type="inferred from homology"/>
<evidence type="ECO:0000256" key="5">
    <source>
        <dbReference type="ARBA" id="ARBA00022771"/>
    </source>
</evidence>
<keyword evidence="3 12" id="KW-0240">DNA-directed RNA polymerase</keyword>
<dbReference type="PROSITE" id="PS01030">
    <property type="entry name" value="RNA_POL_M_15KD"/>
    <property type="match status" value="1"/>
</dbReference>
<dbReference type="GO" id="GO:0001193">
    <property type="term" value="P:maintenance of transcriptional fidelity during transcription elongation by RNA polymerase II"/>
    <property type="evidence" value="ECO:0000318"/>
    <property type="project" value="GO_Central"/>
</dbReference>
<dbReference type="OrthoDB" id="282270at2759"/>
<dbReference type="GeneID" id="110774738"/>
<keyword evidence="5 9" id="KW-0863">Zinc-finger</keyword>
<reference evidence="11" key="1">
    <citation type="journal article" date="2021" name="Nat. Commun.">
        <title>Genomic analyses provide insights into spinach domestication and the genetic basis of agronomic traits.</title>
        <authorList>
            <person name="Cai X."/>
            <person name="Sun X."/>
            <person name="Xu C."/>
            <person name="Sun H."/>
            <person name="Wang X."/>
            <person name="Ge C."/>
            <person name="Zhang Z."/>
            <person name="Wang Q."/>
            <person name="Fei Z."/>
            <person name="Jiao C."/>
            <person name="Wang Q."/>
        </authorList>
    </citation>
    <scope>NUCLEOTIDE SEQUENCE [LARGE SCALE GENOMIC DNA]</scope>
    <source>
        <strain evidence="11">cv. Varoflay</strain>
    </source>
</reference>
<sequence>MSTMNFCGKCNNILYIKEDRDLKILLYSCRYCEQQVIADSSCVYRKEIHPYVGESTQALQDVSRDSTLPRTKSVRCSQCNQGEAVFYQKKLEGVEGMTLFFICCNPTCSHEWRD</sequence>
<evidence type="ECO:0000256" key="9">
    <source>
        <dbReference type="PROSITE-ProRule" id="PRU00472"/>
    </source>
</evidence>
<evidence type="ECO:0000256" key="7">
    <source>
        <dbReference type="ARBA" id="ARBA00023163"/>
    </source>
</evidence>
<evidence type="ECO:0000256" key="3">
    <source>
        <dbReference type="ARBA" id="ARBA00022478"/>
    </source>
</evidence>
<gene>
    <name evidence="12" type="primary">LOC110774738</name>
</gene>
<dbReference type="Proteomes" id="UP000813463">
    <property type="component" value="Chromosome 3"/>
</dbReference>
<comment type="similarity">
    <text evidence="2">Belongs to the archaeal RpoM/eukaryotic RPA12/RPB9/RPC11 RNA polymerase family.</text>
</comment>
<evidence type="ECO:0000313" key="12">
    <source>
        <dbReference type="RefSeq" id="XP_021835003.1"/>
    </source>
</evidence>
<dbReference type="PANTHER" id="PTHR11239:SF1">
    <property type="entry name" value="DNA-DIRECTED RNA POLYMERASE II SUBUNIT RPB9"/>
    <property type="match status" value="1"/>
</dbReference>
<feature type="domain" description="TFIIS-type" evidence="10">
    <location>
        <begin position="72"/>
        <end position="113"/>
    </location>
</feature>
<dbReference type="GO" id="GO:0003676">
    <property type="term" value="F:nucleic acid binding"/>
    <property type="evidence" value="ECO:0007669"/>
    <property type="project" value="InterPro"/>
</dbReference>
<dbReference type="GO" id="GO:0003899">
    <property type="term" value="F:DNA-directed RNA polymerase activity"/>
    <property type="evidence" value="ECO:0007669"/>
    <property type="project" value="InterPro"/>
</dbReference>
<dbReference type="GO" id="GO:0008270">
    <property type="term" value="F:zinc ion binding"/>
    <property type="evidence" value="ECO:0007669"/>
    <property type="project" value="UniProtKB-KW"/>
</dbReference>
<accession>A0A9R0HQI8</accession>
<evidence type="ECO:0000256" key="8">
    <source>
        <dbReference type="ARBA" id="ARBA00023242"/>
    </source>
</evidence>
<dbReference type="SMART" id="SM00661">
    <property type="entry name" value="RPOL9"/>
    <property type="match status" value="1"/>
</dbReference>
<dbReference type="SUPFAM" id="SSF57783">
    <property type="entry name" value="Zinc beta-ribbon"/>
    <property type="match status" value="2"/>
</dbReference>
<dbReference type="GO" id="GO:0006367">
    <property type="term" value="P:transcription initiation at RNA polymerase II promoter"/>
    <property type="evidence" value="ECO:0000318"/>
    <property type="project" value="GO_Central"/>
</dbReference>
<dbReference type="AlphaFoldDB" id="A0A9R0HQI8"/>
<dbReference type="InterPro" id="IPR001529">
    <property type="entry name" value="Zn_ribbon_RPB9"/>
</dbReference>
<keyword evidence="7" id="KW-0804">Transcription</keyword>
<evidence type="ECO:0000256" key="2">
    <source>
        <dbReference type="ARBA" id="ARBA00008925"/>
    </source>
</evidence>
<evidence type="ECO:0000313" key="11">
    <source>
        <dbReference type="Proteomes" id="UP000813463"/>
    </source>
</evidence>
<evidence type="ECO:0000259" key="10">
    <source>
        <dbReference type="PROSITE" id="PS51133"/>
    </source>
</evidence>
<dbReference type="GO" id="GO:0006283">
    <property type="term" value="P:transcription-coupled nucleotide-excision repair"/>
    <property type="evidence" value="ECO:0000318"/>
    <property type="project" value="GO_Central"/>
</dbReference>
<dbReference type="Gene3D" id="2.20.25.10">
    <property type="match status" value="2"/>
</dbReference>
<dbReference type="PANTHER" id="PTHR11239">
    <property type="entry name" value="DNA-DIRECTED RNA POLYMERASE"/>
    <property type="match status" value="1"/>
</dbReference>
<dbReference type="InterPro" id="IPR001222">
    <property type="entry name" value="Znf_TFIIS"/>
</dbReference>
<evidence type="ECO:0000256" key="4">
    <source>
        <dbReference type="ARBA" id="ARBA00022723"/>
    </source>
</evidence>
<dbReference type="FunFam" id="2.20.25.10:FF:000004">
    <property type="entry name" value="DNA-directed RNA polymerase subunit"/>
    <property type="match status" value="1"/>
</dbReference>
<dbReference type="InterPro" id="IPR012164">
    <property type="entry name" value="Rpa12/Rpb9/Rpc10/TFS"/>
</dbReference>
<dbReference type="GO" id="GO:0005730">
    <property type="term" value="C:nucleolus"/>
    <property type="evidence" value="ECO:0007669"/>
    <property type="project" value="UniProtKB-SubCell"/>
</dbReference>
<evidence type="ECO:0000256" key="1">
    <source>
        <dbReference type="ARBA" id="ARBA00004604"/>
    </source>
</evidence>
<protein>
    <submittedName>
        <fullName evidence="12">DNA-directed RNA polymerases II, IV and V subunit 9A</fullName>
    </submittedName>
</protein>
<dbReference type="Pfam" id="PF01096">
    <property type="entry name" value="Zn_ribbon_TFIIS"/>
    <property type="match status" value="1"/>
</dbReference>
<keyword evidence="4" id="KW-0479">Metal-binding</keyword>
<keyword evidence="6" id="KW-0862">Zinc</keyword>
<dbReference type="RefSeq" id="XP_021835003.1">
    <property type="nucleotide sequence ID" value="XM_021979311.2"/>
</dbReference>
<keyword evidence="11" id="KW-1185">Reference proteome</keyword>